<dbReference type="SUPFAM" id="SSF88723">
    <property type="entry name" value="PIN domain-like"/>
    <property type="match status" value="1"/>
</dbReference>
<dbReference type="InterPro" id="IPR029060">
    <property type="entry name" value="PIN-like_dom_sf"/>
</dbReference>
<gene>
    <name evidence="2" type="ORF">E6Q11_03830</name>
</gene>
<protein>
    <submittedName>
        <fullName evidence="2">Putative toxin-antitoxin system toxin component, PIN family</fullName>
    </submittedName>
</protein>
<proteinExistence type="predicted"/>
<organism evidence="2 3">
    <name type="scientific">Candidatus Dojkabacteria bacterium</name>
    <dbReference type="NCBI Taxonomy" id="2099670"/>
    <lineage>
        <taxon>Bacteria</taxon>
        <taxon>Candidatus Dojkabacteria</taxon>
    </lineage>
</organism>
<dbReference type="InterPro" id="IPR002850">
    <property type="entry name" value="PIN_toxin-like"/>
</dbReference>
<evidence type="ECO:0000313" key="3">
    <source>
        <dbReference type="Proteomes" id="UP000321026"/>
    </source>
</evidence>
<feature type="domain" description="PIN" evidence="1">
    <location>
        <begin position="1"/>
        <end position="120"/>
    </location>
</feature>
<dbReference type="InterPro" id="IPR002716">
    <property type="entry name" value="PIN_dom"/>
</dbReference>
<evidence type="ECO:0000313" key="2">
    <source>
        <dbReference type="EMBL" id="TXG76912.1"/>
    </source>
</evidence>
<comment type="caution">
    <text evidence="2">The sequence shown here is derived from an EMBL/GenBank/DDBJ whole genome shotgun (WGS) entry which is preliminary data.</text>
</comment>
<sequence length="142" mass="16304">MRIVLDANIYISSELSPSGLCGKVMNLFIQLDSPFELILTEKIFAEVSEVFLRPRVMKIIKKNEMEIRLAMEYFRNLGTFVPDIPISSTECRDPKDTIYLAAADAARADLVVSFDKDLLELKEYKDIKIVQPHEFIYIANQI</sequence>
<dbReference type="Proteomes" id="UP000321026">
    <property type="component" value="Unassembled WGS sequence"/>
</dbReference>
<evidence type="ECO:0000259" key="1">
    <source>
        <dbReference type="SMART" id="SM00670"/>
    </source>
</evidence>
<reference evidence="2 3" key="1">
    <citation type="submission" date="2018-09" db="EMBL/GenBank/DDBJ databases">
        <title>Metagenome Assembled Genomes from an Advanced Water Purification Facility.</title>
        <authorList>
            <person name="Stamps B.W."/>
            <person name="Spear J.R."/>
        </authorList>
    </citation>
    <scope>NUCLEOTIDE SEQUENCE [LARGE SCALE GENOMIC DNA]</scope>
    <source>
        <strain evidence="2">Bin_63_2</strain>
    </source>
</reference>
<dbReference type="PANTHER" id="PTHR34610">
    <property type="entry name" value="SSL7007 PROTEIN"/>
    <property type="match status" value="1"/>
</dbReference>
<accession>A0A5C7J7J7</accession>
<dbReference type="Pfam" id="PF13470">
    <property type="entry name" value="PIN_3"/>
    <property type="match status" value="1"/>
</dbReference>
<dbReference type="PANTHER" id="PTHR34610:SF3">
    <property type="entry name" value="SSL7007 PROTEIN"/>
    <property type="match status" value="1"/>
</dbReference>
<dbReference type="SMART" id="SM00670">
    <property type="entry name" value="PINc"/>
    <property type="match status" value="1"/>
</dbReference>
<dbReference type="AlphaFoldDB" id="A0A5C7J7J7"/>
<name>A0A5C7J7J7_9BACT</name>
<dbReference type="EMBL" id="SSDS01000060">
    <property type="protein sequence ID" value="TXG76912.1"/>
    <property type="molecule type" value="Genomic_DNA"/>
</dbReference>
<dbReference type="NCBIfam" id="TIGR00305">
    <property type="entry name" value="putative toxin-antitoxin system toxin component, PIN family"/>
    <property type="match status" value="1"/>
</dbReference>